<gene>
    <name evidence="2" type="ORF">QWJ38_19465</name>
</gene>
<comment type="caution">
    <text evidence="2">The sequence shown here is derived from an EMBL/GenBank/DDBJ whole genome shotgun (WGS) entry which is preliminary data.</text>
</comment>
<keyword evidence="3" id="KW-1185">Reference proteome</keyword>
<dbReference type="PANTHER" id="PTHR34322">
    <property type="entry name" value="TRANSPOSASE, Y1_TNP DOMAIN-CONTAINING"/>
    <property type="match status" value="1"/>
</dbReference>
<dbReference type="SMART" id="SM01321">
    <property type="entry name" value="Y1_Tnp"/>
    <property type="match status" value="1"/>
</dbReference>
<evidence type="ECO:0000313" key="2">
    <source>
        <dbReference type="EMBL" id="MDN3922474.1"/>
    </source>
</evidence>
<dbReference type="InterPro" id="IPR002686">
    <property type="entry name" value="Transposase_17"/>
</dbReference>
<dbReference type="Pfam" id="PF01797">
    <property type="entry name" value="Y1_Tnp"/>
    <property type="match status" value="1"/>
</dbReference>
<dbReference type="PANTHER" id="PTHR34322:SF2">
    <property type="entry name" value="TRANSPOSASE IS200-LIKE DOMAIN-CONTAINING PROTEIN"/>
    <property type="match status" value="1"/>
</dbReference>
<dbReference type="Gene3D" id="3.30.70.1290">
    <property type="entry name" value="Transposase IS200-like"/>
    <property type="match status" value="1"/>
</dbReference>
<proteinExistence type="predicted"/>
<reference evidence="2 3" key="1">
    <citation type="submission" date="2023-06" db="EMBL/GenBank/DDBJ databases">
        <title>Pelomonas sp. PFR6 16S ribosomal RNA gene Genome sequencing and assembly.</title>
        <authorList>
            <person name="Woo H."/>
        </authorList>
    </citation>
    <scope>NUCLEOTIDE SEQUENCE [LARGE SCALE GENOMIC DNA]</scope>
    <source>
        <strain evidence="2 3">PFR6</strain>
    </source>
</reference>
<dbReference type="Proteomes" id="UP001228044">
    <property type="component" value="Unassembled WGS sequence"/>
</dbReference>
<feature type="domain" description="Transposase IS200-like" evidence="1">
    <location>
        <begin position="9"/>
        <end position="123"/>
    </location>
</feature>
<dbReference type="EMBL" id="JAUHHC010000005">
    <property type="protein sequence ID" value="MDN3922474.1"/>
    <property type="molecule type" value="Genomic_DNA"/>
</dbReference>
<protein>
    <submittedName>
        <fullName evidence="2">Transposase</fullName>
    </submittedName>
</protein>
<evidence type="ECO:0000259" key="1">
    <source>
        <dbReference type="SMART" id="SM01321"/>
    </source>
</evidence>
<accession>A0ABT8DY26</accession>
<dbReference type="RefSeq" id="WP_290360776.1">
    <property type="nucleotide sequence ID" value="NZ_JAUHHC010000005.1"/>
</dbReference>
<sequence length="289" mass="32298">MARPLRIEFPGAVYHVSSRRAAGAPAFADDDDRQVLLDLLAQAMQRFDAQVLAYCLLPDHYDLVLYTRQANLSRLMRHVNGVYTQYHNRRHGGSGALFQGRFRAVLVDREALLLDLCRYVELSPQRLGLVSGAQDWPWSSYRAHAGLEEAPPWLDVDGLHGYVLSRPATTAAEHRRAAERYARLVASEPELDLWAGRLRQQIFLGDAAFAEKMRAWAARASGNGARRAARPKAWADWLRESESREEALYRAHTEGGLSMTTLAGALDLSVSRVSRLIAGYERAQAEATA</sequence>
<dbReference type="InterPro" id="IPR036515">
    <property type="entry name" value="Transposase_17_sf"/>
</dbReference>
<evidence type="ECO:0000313" key="3">
    <source>
        <dbReference type="Proteomes" id="UP001228044"/>
    </source>
</evidence>
<organism evidence="2 3">
    <name type="scientific">Roseateles violae</name>
    <dbReference type="NCBI Taxonomy" id="3058042"/>
    <lineage>
        <taxon>Bacteria</taxon>
        <taxon>Pseudomonadati</taxon>
        <taxon>Pseudomonadota</taxon>
        <taxon>Betaproteobacteria</taxon>
        <taxon>Burkholderiales</taxon>
        <taxon>Sphaerotilaceae</taxon>
        <taxon>Roseateles</taxon>
    </lineage>
</organism>
<name>A0ABT8DY26_9BURK</name>
<dbReference type="SUPFAM" id="SSF143422">
    <property type="entry name" value="Transposase IS200-like"/>
    <property type="match status" value="1"/>
</dbReference>